<protein>
    <submittedName>
        <fullName evidence="2">Integrase</fullName>
    </submittedName>
</protein>
<evidence type="ECO:0000313" key="3">
    <source>
        <dbReference type="Proteomes" id="UP000593737"/>
    </source>
</evidence>
<gene>
    <name evidence="2" type="ORF">Nkreftii_001389</name>
</gene>
<dbReference type="Proteomes" id="UP000593737">
    <property type="component" value="Chromosome"/>
</dbReference>
<feature type="domain" description="Integrase catalytic" evidence="1">
    <location>
        <begin position="7"/>
        <end position="61"/>
    </location>
</feature>
<evidence type="ECO:0000313" key="2">
    <source>
        <dbReference type="EMBL" id="QPD03615.1"/>
    </source>
</evidence>
<dbReference type="InterPro" id="IPR001584">
    <property type="entry name" value="Integrase_cat-core"/>
</dbReference>
<dbReference type="GO" id="GO:0015074">
    <property type="term" value="P:DNA integration"/>
    <property type="evidence" value="ECO:0007669"/>
    <property type="project" value="InterPro"/>
</dbReference>
<dbReference type="SUPFAM" id="SSF53098">
    <property type="entry name" value="Ribonuclease H-like"/>
    <property type="match status" value="1"/>
</dbReference>
<dbReference type="InterPro" id="IPR012337">
    <property type="entry name" value="RNaseH-like_sf"/>
</dbReference>
<dbReference type="Pfam" id="PF13683">
    <property type="entry name" value="rve_3"/>
    <property type="match status" value="1"/>
</dbReference>
<evidence type="ECO:0000259" key="1">
    <source>
        <dbReference type="Pfam" id="PF13683"/>
    </source>
</evidence>
<dbReference type="EMBL" id="CP047423">
    <property type="protein sequence ID" value="QPD03615.1"/>
    <property type="molecule type" value="Genomic_DNA"/>
</dbReference>
<proteinExistence type="predicted"/>
<dbReference type="AlphaFoldDB" id="A0A7S8IZ47"/>
<reference evidence="2 3" key="1">
    <citation type="journal article" date="2020" name="ISME J.">
        <title>Enrichment and physiological characterization of a novel comammox Nitrospira indicates ammonium inhibition of complete nitrification.</title>
        <authorList>
            <person name="Sakoula D."/>
            <person name="Koch H."/>
            <person name="Frank J."/>
            <person name="Jetten M.S.M."/>
            <person name="van Kessel M.A.H.J."/>
            <person name="Lucker S."/>
        </authorList>
    </citation>
    <scope>NUCLEOTIDE SEQUENCE [LARGE SCALE GENOMIC DNA]</scope>
    <source>
        <strain evidence="2">Comreactor17</strain>
    </source>
</reference>
<sequence>MDGTRRWRDNVFVERLWRSLKYKEASLYAYETVHEAQERLAWYLTFHNQIPPHCALDEHAPDRVCWKNQPACPTAA</sequence>
<organism evidence="2 3">
    <name type="scientific">Candidatus Nitrospira kreftii</name>
    <dbReference type="NCBI Taxonomy" id="2652173"/>
    <lineage>
        <taxon>Bacteria</taxon>
        <taxon>Pseudomonadati</taxon>
        <taxon>Nitrospirota</taxon>
        <taxon>Nitrospiria</taxon>
        <taxon>Nitrospirales</taxon>
        <taxon>Nitrospiraceae</taxon>
        <taxon>Nitrospira</taxon>
    </lineage>
</organism>
<accession>A0A7S8IZ47</accession>
<dbReference type="KEGG" id="nkf:Nkreftii_001389"/>
<name>A0A7S8IZ47_9BACT</name>